<evidence type="ECO:0000259" key="9">
    <source>
        <dbReference type="Pfam" id="PF25198"/>
    </source>
</evidence>
<keyword evidence="3" id="KW-0309">Germination</keyword>
<dbReference type="InterPro" id="IPR057336">
    <property type="entry name" value="GerAC_N"/>
</dbReference>
<keyword evidence="6" id="KW-0564">Palmitate</keyword>
<name>A0ABW3L4H2_9BACI</name>
<dbReference type="InterPro" id="IPR046953">
    <property type="entry name" value="Spore_GerAC-like_C"/>
</dbReference>
<evidence type="ECO:0000256" key="2">
    <source>
        <dbReference type="ARBA" id="ARBA00007886"/>
    </source>
</evidence>
<evidence type="ECO:0000256" key="1">
    <source>
        <dbReference type="ARBA" id="ARBA00004635"/>
    </source>
</evidence>
<dbReference type="RefSeq" id="WP_386063391.1">
    <property type="nucleotide sequence ID" value="NZ_JBHTKL010000006.1"/>
</dbReference>
<proteinExistence type="inferred from homology"/>
<comment type="subcellular location">
    <subcellularLocation>
        <location evidence="1">Membrane</location>
        <topology evidence="1">Lipid-anchor</topology>
    </subcellularLocation>
</comment>
<keyword evidence="4" id="KW-0732">Signal</keyword>
<keyword evidence="7" id="KW-0449">Lipoprotein</keyword>
<comment type="similarity">
    <text evidence="2">Belongs to the GerABKC lipoprotein family.</text>
</comment>
<evidence type="ECO:0000256" key="4">
    <source>
        <dbReference type="ARBA" id="ARBA00022729"/>
    </source>
</evidence>
<dbReference type="PROSITE" id="PS51257">
    <property type="entry name" value="PROKAR_LIPOPROTEIN"/>
    <property type="match status" value="1"/>
</dbReference>
<dbReference type="Proteomes" id="UP001596990">
    <property type="component" value="Unassembled WGS sequence"/>
</dbReference>
<reference evidence="11" key="1">
    <citation type="journal article" date="2019" name="Int. J. Syst. Evol. Microbiol.">
        <title>The Global Catalogue of Microorganisms (GCM) 10K type strain sequencing project: providing services to taxonomists for standard genome sequencing and annotation.</title>
        <authorList>
            <consortium name="The Broad Institute Genomics Platform"/>
            <consortium name="The Broad Institute Genome Sequencing Center for Infectious Disease"/>
            <person name="Wu L."/>
            <person name="Ma J."/>
        </authorList>
    </citation>
    <scope>NUCLEOTIDE SEQUENCE [LARGE SCALE GENOMIC DNA]</scope>
    <source>
        <strain evidence="11">CCUG 56607</strain>
    </source>
</reference>
<protein>
    <submittedName>
        <fullName evidence="10">Ger(X)C family spore germination protein</fullName>
    </submittedName>
</protein>
<dbReference type="Gene3D" id="3.30.300.210">
    <property type="entry name" value="Nutrient germinant receptor protein C, domain 3"/>
    <property type="match status" value="1"/>
</dbReference>
<evidence type="ECO:0000256" key="6">
    <source>
        <dbReference type="ARBA" id="ARBA00023139"/>
    </source>
</evidence>
<dbReference type="PANTHER" id="PTHR35789:SF1">
    <property type="entry name" value="SPORE GERMINATION PROTEIN B3"/>
    <property type="match status" value="1"/>
</dbReference>
<dbReference type="Pfam" id="PF25198">
    <property type="entry name" value="Spore_GerAC_N"/>
    <property type="match status" value="1"/>
</dbReference>
<gene>
    <name evidence="10" type="ORF">ACFQ2J_17055</name>
</gene>
<evidence type="ECO:0000256" key="3">
    <source>
        <dbReference type="ARBA" id="ARBA00022544"/>
    </source>
</evidence>
<feature type="domain" description="Spore germination GerAC-like C-terminal" evidence="8">
    <location>
        <begin position="194"/>
        <end position="353"/>
    </location>
</feature>
<feature type="domain" description="Spore germination protein N-terminal" evidence="9">
    <location>
        <begin position="21"/>
        <end position="185"/>
    </location>
</feature>
<evidence type="ECO:0000256" key="5">
    <source>
        <dbReference type="ARBA" id="ARBA00023136"/>
    </source>
</evidence>
<keyword evidence="5" id="KW-0472">Membrane</keyword>
<evidence type="ECO:0000313" key="11">
    <source>
        <dbReference type="Proteomes" id="UP001596990"/>
    </source>
</evidence>
<dbReference type="InterPro" id="IPR038501">
    <property type="entry name" value="Spore_GerAC_C_sf"/>
</dbReference>
<dbReference type="NCBIfam" id="TIGR02887">
    <property type="entry name" value="spore_ger_x_C"/>
    <property type="match status" value="1"/>
</dbReference>
<evidence type="ECO:0000313" key="10">
    <source>
        <dbReference type="EMBL" id="MFD1020900.1"/>
    </source>
</evidence>
<accession>A0ABW3L4H2</accession>
<evidence type="ECO:0000259" key="8">
    <source>
        <dbReference type="Pfam" id="PF05504"/>
    </source>
</evidence>
<sequence length="356" mass="40270">MKAKLLFVLFIALAGCIPNESLEDVALVELVGYDPAEEDEIRGTIAIRQFGSEETKLVNEKYLSATEGTIEEIHRQIESKSSKPLRIGKLTMVFYNKALAEKGLTDSLDFIAREPKIGRDVHVAIVDGSTSELMQGQYSETESTGQYLLGMIKQNTQQYLPKSNLQIFLYAHYAKGKDPVLPIFRMDGKEAIISGFALLREGKMISSLTVDQTFIYKMLSERIDKGVRGIDFQGREIVMDELISNVKYELAGSNDNPMYTLNIKIKGMISETSTLDQTNRQETTTEMEEAFEDHFKYEGEKLIKDFQELRIDPLGLGEVLNNRRRKVDMNRWKQMYPDVPVKVNVEVSILGIGITG</sequence>
<dbReference type="Pfam" id="PF05504">
    <property type="entry name" value="Spore_GerAC"/>
    <property type="match status" value="1"/>
</dbReference>
<comment type="caution">
    <text evidence="10">The sequence shown here is derived from an EMBL/GenBank/DDBJ whole genome shotgun (WGS) entry which is preliminary data.</text>
</comment>
<dbReference type="InterPro" id="IPR008844">
    <property type="entry name" value="Spore_GerAC-like"/>
</dbReference>
<evidence type="ECO:0000256" key="7">
    <source>
        <dbReference type="ARBA" id="ARBA00023288"/>
    </source>
</evidence>
<keyword evidence="11" id="KW-1185">Reference proteome</keyword>
<dbReference type="EMBL" id="JBHTKL010000006">
    <property type="protein sequence ID" value="MFD1020900.1"/>
    <property type="molecule type" value="Genomic_DNA"/>
</dbReference>
<organism evidence="10 11">
    <name type="scientific">Thalassobacillus hwangdonensis</name>
    <dbReference type="NCBI Taxonomy" id="546108"/>
    <lineage>
        <taxon>Bacteria</taxon>
        <taxon>Bacillati</taxon>
        <taxon>Bacillota</taxon>
        <taxon>Bacilli</taxon>
        <taxon>Bacillales</taxon>
        <taxon>Bacillaceae</taxon>
        <taxon>Thalassobacillus</taxon>
    </lineage>
</organism>
<dbReference type="PANTHER" id="PTHR35789">
    <property type="entry name" value="SPORE GERMINATION PROTEIN B3"/>
    <property type="match status" value="1"/>
</dbReference>